<name>D1NRZ0_9BIFI</name>
<dbReference type="STRING" id="561180.BIFGAL_02541"/>
<dbReference type="Gene3D" id="6.20.220.10">
    <property type="entry name" value="ClpX chaperone, C4-type zinc finger domain"/>
    <property type="match status" value="1"/>
</dbReference>
<dbReference type="GO" id="GO:0051603">
    <property type="term" value="P:proteolysis involved in protein catabolic process"/>
    <property type="evidence" value="ECO:0007669"/>
    <property type="project" value="TreeGrafter"/>
</dbReference>
<dbReference type="eggNOG" id="COG1219">
    <property type="taxonomic scope" value="Bacteria"/>
</dbReference>
<feature type="binding site" evidence="6">
    <location>
        <position position="36"/>
    </location>
    <ligand>
        <name>Zn(2+)</name>
        <dbReference type="ChEBI" id="CHEBI:29105"/>
    </ligand>
</feature>
<accession>D1NRZ0</accession>
<reference evidence="8 10" key="1">
    <citation type="submission" date="2009-11" db="EMBL/GenBank/DDBJ databases">
        <authorList>
            <person name="Weinstock G."/>
            <person name="Sodergren E."/>
            <person name="Clifton S."/>
            <person name="Fulton L."/>
            <person name="Fulton B."/>
            <person name="Courtney L."/>
            <person name="Fronick C."/>
            <person name="Harrison M."/>
            <person name="Strong C."/>
            <person name="Farmer C."/>
            <person name="Delahaunty K."/>
            <person name="Markovic C."/>
            <person name="Hall O."/>
            <person name="Minx P."/>
            <person name="Tomlinson C."/>
            <person name="Mitreva M."/>
            <person name="Nelson J."/>
            <person name="Hou S."/>
            <person name="Wollam A."/>
            <person name="Pepin K.H."/>
            <person name="Johnson M."/>
            <person name="Bhonagiri V."/>
            <person name="Nash W.E."/>
            <person name="Warren W."/>
            <person name="Chinwalla A."/>
            <person name="Mardis E.R."/>
            <person name="Wilson R.K."/>
        </authorList>
    </citation>
    <scope>NUCLEOTIDE SEQUENCE [LARGE SCALE GENOMIC DNA]</scope>
    <source>
        <strain evidence="8 10">DSM 20093</strain>
    </source>
</reference>
<dbReference type="PANTHER" id="PTHR48102:SF7">
    <property type="entry name" value="ATP-DEPENDENT CLP PROTEASE ATP-BINDING SUBUNIT CLPX-LIKE, MITOCHONDRIAL"/>
    <property type="match status" value="1"/>
</dbReference>
<dbReference type="RefSeq" id="WP_006293922.1">
    <property type="nucleotide sequence ID" value="NZ_ABXB03000001.1"/>
</dbReference>
<dbReference type="EMBL" id="ABXB03000001">
    <property type="protein sequence ID" value="EFA23442.1"/>
    <property type="molecule type" value="Genomic_DNA"/>
</dbReference>
<dbReference type="GO" id="GO:0051082">
    <property type="term" value="F:unfolded protein binding"/>
    <property type="evidence" value="ECO:0007669"/>
    <property type="project" value="UniProtKB-UniRule"/>
</dbReference>
<dbReference type="GO" id="GO:0140662">
    <property type="term" value="F:ATP-dependent protein folding chaperone"/>
    <property type="evidence" value="ECO:0007669"/>
    <property type="project" value="InterPro"/>
</dbReference>
<evidence type="ECO:0000256" key="5">
    <source>
        <dbReference type="ARBA" id="ARBA00023186"/>
    </source>
</evidence>
<evidence type="ECO:0000256" key="6">
    <source>
        <dbReference type="PROSITE-ProRule" id="PRU01250"/>
    </source>
</evidence>
<comment type="caution">
    <text evidence="8">The sequence shown here is derived from an EMBL/GenBank/DDBJ whole genome shotgun (WGS) entry which is preliminary data.</text>
</comment>
<dbReference type="GO" id="GO:0005524">
    <property type="term" value="F:ATP binding"/>
    <property type="evidence" value="ECO:0007669"/>
    <property type="project" value="UniProtKB-KW"/>
</dbReference>
<keyword evidence="11" id="KW-1185">Reference proteome</keyword>
<evidence type="ECO:0000256" key="2">
    <source>
        <dbReference type="ARBA" id="ARBA00022741"/>
    </source>
</evidence>
<dbReference type="SMART" id="SM00382">
    <property type="entry name" value="AAA"/>
    <property type="match status" value="1"/>
</dbReference>
<keyword evidence="5 6" id="KW-0143">Chaperone</keyword>
<evidence type="ECO:0000256" key="4">
    <source>
        <dbReference type="ARBA" id="ARBA00022840"/>
    </source>
</evidence>
<dbReference type="PANTHER" id="PTHR48102">
    <property type="entry name" value="ATP-DEPENDENT CLP PROTEASE ATP-BINDING SUBUNIT CLPX-LIKE, MITOCHONDRIAL-RELATED"/>
    <property type="match status" value="1"/>
</dbReference>
<feature type="binding site" evidence="6">
    <location>
        <position position="17"/>
    </location>
    <ligand>
        <name>Zn(2+)</name>
        <dbReference type="ChEBI" id="CHEBI:29105"/>
    </ligand>
</feature>
<evidence type="ECO:0000313" key="8">
    <source>
        <dbReference type="EMBL" id="EFA23442.1"/>
    </source>
</evidence>
<dbReference type="Gene3D" id="3.40.50.300">
    <property type="entry name" value="P-loop containing nucleotide triphosphate hydrolases"/>
    <property type="match status" value="1"/>
</dbReference>
<dbReference type="OrthoDB" id="9804062at2"/>
<dbReference type="Pfam" id="PF10431">
    <property type="entry name" value="ClpB_D2-small"/>
    <property type="match status" value="1"/>
</dbReference>
<dbReference type="FunFam" id="1.10.8.60:FF:000002">
    <property type="entry name" value="ATP-dependent Clp protease ATP-binding subunit ClpX"/>
    <property type="match status" value="1"/>
</dbReference>
<evidence type="ECO:0000313" key="11">
    <source>
        <dbReference type="Proteomes" id="UP000029074"/>
    </source>
</evidence>
<dbReference type="Pfam" id="PF07724">
    <property type="entry name" value="AAA_2"/>
    <property type="match status" value="1"/>
</dbReference>
<evidence type="ECO:0000256" key="3">
    <source>
        <dbReference type="ARBA" id="ARBA00022833"/>
    </source>
</evidence>
<dbReference type="GO" id="GO:0046983">
    <property type="term" value="F:protein dimerization activity"/>
    <property type="evidence" value="ECO:0007669"/>
    <property type="project" value="UniProtKB-UniRule"/>
</dbReference>
<dbReference type="SUPFAM" id="SSF57716">
    <property type="entry name" value="Glucocorticoid receptor-like (DNA-binding domain)"/>
    <property type="match status" value="1"/>
</dbReference>
<dbReference type="GO" id="GO:0016887">
    <property type="term" value="F:ATP hydrolysis activity"/>
    <property type="evidence" value="ECO:0007669"/>
    <property type="project" value="InterPro"/>
</dbReference>
<keyword evidence="1 6" id="KW-0479">Metal-binding</keyword>
<dbReference type="InterPro" id="IPR004487">
    <property type="entry name" value="Clp_protease_ATP-bd_su_ClpX"/>
</dbReference>
<dbReference type="SMART" id="SM00994">
    <property type="entry name" value="zf-C4_ClpX"/>
    <property type="match status" value="1"/>
</dbReference>
<dbReference type="InterPro" id="IPR027417">
    <property type="entry name" value="P-loop_NTPase"/>
</dbReference>
<dbReference type="SUPFAM" id="SSF52540">
    <property type="entry name" value="P-loop containing nucleoside triphosphate hydrolases"/>
    <property type="match status" value="1"/>
</dbReference>
<keyword evidence="8" id="KW-0378">Hydrolase</keyword>
<dbReference type="InterPro" id="IPR003593">
    <property type="entry name" value="AAA+_ATPase"/>
</dbReference>
<evidence type="ECO:0000259" key="7">
    <source>
        <dbReference type="PROSITE" id="PS51902"/>
    </source>
</evidence>
<keyword evidence="3 6" id="KW-0862">Zinc</keyword>
<proteinExistence type="inferred from homology"/>
<feature type="binding site" evidence="6">
    <location>
        <position position="14"/>
    </location>
    <ligand>
        <name>Zn(2+)</name>
        <dbReference type="ChEBI" id="CHEBI:29105"/>
    </ligand>
</feature>
<keyword evidence="4 8" id="KW-0067">ATP-binding</keyword>
<dbReference type="Proteomes" id="UP000029074">
    <property type="component" value="Unassembled WGS sequence"/>
</dbReference>
<dbReference type="InterPro" id="IPR050052">
    <property type="entry name" value="ATP-dep_Clp_protease_ClpX"/>
</dbReference>
<keyword evidence="8" id="KW-0645">Protease</keyword>
<evidence type="ECO:0000313" key="9">
    <source>
        <dbReference type="EMBL" id="KFI57266.1"/>
    </source>
</evidence>
<dbReference type="InterPro" id="IPR059188">
    <property type="entry name" value="Znf_CLPX-like"/>
</dbReference>
<dbReference type="InterPro" id="IPR003959">
    <property type="entry name" value="ATPase_AAA_core"/>
</dbReference>
<dbReference type="PROSITE" id="PS51902">
    <property type="entry name" value="CLPX_ZB"/>
    <property type="match status" value="1"/>
</dbReference>
<dbReference type="GO" id="GO:0008270">
    <property type="term" value="F:zinc ion binding"/>
    <property type="evidence" value="ECO:0007669"/>
    <property type="project" value="UniProtKB-UniRule"/>
</dbReference>
<keyword evidence="2" id="KW-0547">Nucleotide-binding</keyword>
<dbReference type="Gene3D" id="1.10.8.60">
    <property type="match status" value="1"/>
</dbReference>
<feature type="domain" description="ClpX-type ZB" evidence="7">
    <location>
        <begin position="1"/>
        <end position="55"/>
    </location>
</feature>
<dbReference type="Pfam" id="PF06689">
    <property type="entry name" value="zf-C4_ClpX"/>
    <property type="match status" value="1"/>
</dbReference>
<dbReference type="AlphaFoldDB" id="D1NRZ0"/>
<organism evidence="8 10">
    <name type="scientific">Bifidobacterium gallicum DSM 20093 = LMG 11596</name>
    <dbReference type="NCBI Taxonomy" id="561180"/>
    <lineage>
        <taxon>Bacteria</taxon>
        <taxon>Bacillati</taxon>
        <taxon>Actinomycetota</taxon>
        <taxon>Actinomycetes</taxon>
        <taxon>Bifidobacteriales</taxon>
        <taxon>Bifidobacteriaceae</taxon>
        <taxon>Bifidobacterium</taxon>
    </lineage>
</organism>
<dbReference type="InterPro" id="IPR010603">
    <property type="entry name" value="Znf_CppX_C4"/>
</dbReference>
<dbReference type="InterPro" id="IPR038366">
    <property type="entry name" value="Znf_CppX_C4_sf"/>
</dbReference>
<dbReference type="EMBL" id="JGYW01000011">
    <property type="protein sequence ID" value="KFI57266.1"/>
    <property type="molecule type" value="Genomic_DNA"/>
</dbReference>
<dbReference type="NCBIfam" id="NF003745">
    <property type="entry name" value="PRK05342.1"/>
    <property type="match status" value="1"/>
</dbReference>
<reference evidence="9 11" key="2">
    <citation type="submission" date="2014-03" db="EMBL/GenBank/DDBJ databases">
        <title>Genomics of Bifidobacteria.</title>
        <authorList>
            <person name="Ventura M."/>
            <person name="Milani C."/>
            <person name="Lugli G.A."/>
        </authorList>
    </citation>
    <scope>NUCLEOTIDE SEQUENCE [LARGE SCALE GENOMIC DNA]</scope>
    <source>
        <strain evidence="9 11">LMG 11596</strain>
    </source>
</reference>
<dbReference type="Proteomes" id="UP000003656">
    <property type="component" value="Unassembled WGS sequence"/>
</dbReference>
<protein>
    <submittedName>
        <fullName evidence="8">ATP-dependent Clp protease, ATP-binding subunit ClpX</fullName>
    </submittedName>
    <submittedName>
        <fullName evidence="9">ATPase AAA</fullName>
    </submittedName>
</protein>
<dbReference type="SMART" id="SM01086">
    <property type="entry name" value="ClpB_D2-small"/>
    <property type="match status" value="1"/>
</dbReference>
<comment type="similarity">
    <text evidence="6">Belongs to the ClpX chaperone family.</text>
</comment>
<sequence length="477" mass="51565">MGRVISYSDGVQHCAFCGKSEHDVQRLVAGAGVAICEECIALCQQIISDERKQEIAQADLAVPTPASINAKLNDTVVGQAAAKRTLSVAVHNHYKRVLMEEREALGAADGSHHHAMPQALVDVRVSKSNILLIGPTGVGKTYLAQTLADAMDVPFIIADATSLTEAGYVGDDVETLLSRLLDAADGDADRACHGIVYIDEIDKIARKSGDNTSLTRDVSGEGVQQALLKLMEGTIVDVPIEHARKGKEAQTVRIDTRNVLFICAGAFVGLNDIVERRLGRHESGFGSALRTAPLDHVTLENAVSADDLADFGLLPEFIGRVPVVSVLKQLDEHDLQAVLTQPRDALTKQYAKLFATDGVDLRFTQDAIEEIAHQAIASHTGARGLRAIMERALESTMFELPSHDDVVAVIVDAPSIRGEHEPQFVYAGQQGPLYAINGGNRAEGAPRSSVRIMPDHDDDTTQAKRKTRVMPYRINLR</sequence>
<evidence type="ECO:0000256" key="1">
    <source>
        <dbReference type="ARBA" id="ARBA00022723"/>
    </source>
</evidence>
<feature type="binding site" evidence="6">
    <location>
        <position position="39"/>
    </location>
    <ligand>
        <name>Zn(2+)</name>
        <dbReference type="ChEBI" id="CHEBI:29105"/>
    </ligand>
</feature>
<dbReference type="GO" id="GO:0008233">
    <property type="term" value="F:peptidase activity"/>
    <property type="evidence" value="ECO:0007669"/>
    <property type="project" value="UniProtKB-KW"/>
</dbReference>
<dbReference type="InterPro" id="IPR019489">
    <property type="entry name" value="Clp_ATPase_C"/>
</dbReference>
<evidence type="ECO:0000313" key="10">
    <source>
        <dbReference type="Proteomes" id="UP000003656"/>
    </source>
</evidence>
<dbReference type="NCBIfam" id="TIGR00382">
    <property type="entry name" value="clpX"/>
    <property type="match status" value="1"/>
</dbReference>
<gene>
    <name evidence="8" type="primary">clpX</name>
    <name evidence="9" type="ORF">BGLCM_1510</name>
    <name evidence="8" type="ORF">BIFGAL_02541</name>
</gene>